<accession>M7A6S0</accession>
<sequence>MYWNDLLFLRDSFFIFVLPDRFLFLISIKLNNVNFYCKVLFQHKYLST</sequence>
<organism evidence="1 2">
    <name type="scientific">Leptospira interrogans serovar Pyrogenes str. 200701872</name>
    <dbReference type="NCBI Taxonomy" id="1193029"/>
    <lineage>
        <taxon>Bacteria</taxon>
        <taxon>Pseudomonadati</taxon>
        <taxon>Spirochaetota</taxon>
        <taxon>Spirochaetia</taxon>
        <taxon>Leptospirales</taxon>
        <taxon>Leptospiraceae</taxon>
        <taxon>Leptospira</taxon>
    </lineage>
</organism>
<proteinExistence type="predicted"/>
<name>M7A6S0_LEPIR</name>
<dbReference type="Proteomes" id="UP000012117">
    <property type="component" value="Unassembled WGS sequence"/>
</dbReference>
<protein>
    <submittedName>
        <fullName evidence="1">Uncharacterized protein</fullName>
    </submittedName>
</protein>
<reference evidence="1 2" key="1">
    <citation type="submission" date="2013-01" db="EMBL/GenBank/DDBJ databases">
        <authorList>
            <person name="Harkins D.M."/>
            <person name="Durkin A.S."/>
            <person name="Brinkac L.M."/>
            <person name="Haft D.H."/>
            <person name="Selengut J.D."/>
            <person name="Sanka R."/>
            <person name="DePew J."/>
            <person name="Purushe J."/>
            <person name="Picardeau M."/>
            <person name="Werts C."/>
            <person name="Goarant C."/>
            <person name="Vinetz J.M."/>
            <person name="Sutton G.G."/>
            <person name="Nierman W.C."/>
            <person name="Fouts D.E."/>
        </authorList>
    </citation>
    <scope>NUCLEOTIDE SEQUENCE [LARGE SCALE GENOMIC DNA]</scope>
    <source>
        <strain evidence="1 2">200701872</strain>
    </source>
</reference>
<evidence type="ECO:0000313" key="1">
    <source>
        <dbReference type="EMBL" id="EMP09700.1"/>
    </source>
</evidence>
<dbReference type="BioCyc" id="LINT1193029:G11R4-3418-MONOMER"/>
<dbReference type="AlphaFoldDB" id="M7A6S0"/>
<evidence type="ECO:0000313" key="2">
    <source>
        <dbReference type="Proteomes" id="UP000012117"/>
    </source>
</evidence>
<comment type="caution">
    <text evidence="1">The sequence shown here is derived from an EMBL/GenBank/DDBJ whole genome shotgun (WGS) entry which is preliminary data.</text>
</comment>
<gene>
    <name evidence="1" type="ORF">LEP1GSC124_1653</name>
</gene>
<dbReference type="EMBL" id="AKWN02000008">
    <property type="protein sequence ID" value="EMP09700.1"/>
    <property type="molecule type" value="Genomic_DNA"/>
</dbReference>